<comment type="caution">
    <text evidence="9">The sequence shown here is derived from an EMBL/GenBank/DDBJ whole genome shotgun (WGS) entry which is preliminary data.</text>
</comment>
<comment type="caution">
    <text evidence="8">Lacks conserved residue(s) required for the propagation of feature annotation.</text>
</comment>
<dbReference type="NCBIfam" id="TIGR00795">
    <property type="entry name" value="lctP"/>
    <property type="match status" value="1"/>
</dbReference>
<dbReference type="GO" id="GO:0015129">
    <property type="term" value="F:lactate transmembrane transporter activity"/>
    <property type="evidence" value="ECO:0007669"/>
    <property type="project" value="UniProtKB-UniRule"/>
</dbReference>
<evidence type="ECO:0000256" key="7">
    <source>
        <dbReference type="ARBA" id="ARBA00023136"/>
    </source>
</evidence>
<dbReference type="Proteomes" id="UP000626844">
    <property type="component" value="Unassembled WGS sequence"/>
</dbReference>
<feature type="transmembrane region" description="Helical" evidence="8">
    <location>
        <begin position="236"/>
        <end position="256"/>
    </location>
</feature>
<keyword evidence="7 8" id="KW-0472">Membrane</keyword>
<feature type="transmembrane region" description="Helical" evidence="8">
    <location>
        <begin position="33"/>
        <end position="56"/>
    </location>
</feature>
<keyword evidence="10" id="KW-1185">Reference proteome</keyword>
<organism evidence="9 10">
    <name type="scientific">Metabacillus arenae</name>
    <dbReference type="NCBI Taxonomy" id="2771434"/>
    <lineage>
        <taxon>Bacteria</taxon>
        <taxon>Bacillati</taxon>
        <taxon>Bacillota</taxon>
        <taxon>Bacilli</taxon>
        <taxon>Bacillales</taxon>
        <taxon>Bacillaceae</taxon>
        <taxon>Metabacillus</taxon>
    </lineage>
</organism>
<evidence type="ECO:0000256" key="2">
    <source>
        <dbReference type="ARBA" id="ARBA00010100"/>
    </source>
</evidence>
<reference evidence="9" key="1">
    <citation type="submission" date="2020-09" db="EMBL/GenBank/DDBJ databases">
        <title>A novel bacterium of genus Bacillus, isolated from South China Sea.</title>
        <authorList>
            <person name="Huang H."/>
            <person name="Mo K."/>
            <person name="Hu Y."/>
        </authorList>
    </citation>
    <scope>NUCLEOTIDE SEQUENCE</scope>
    <source>
        <strain evidence="9">IB182487</strain>
    </source>
</reference>
<evidence type="ECO:0000313" key="10">
    <source>
        <dbReference type="Proteomes" id="UP000626844"/>
    </source>
</evidence>
<evidence type="ECO:0000256" key="4">
    <source>
        <dbReference type="ARBA" id="ARBA00022475"/>
    </source>
</evidence>
<feature type="transmembrane region" description="Helical" evidence="8">
    <location>
        <begin position="363"/>
        <end position="385"/>
    </location>
</feature>
<gene>
    <name evidence="9" type="ORF">IC621_00010</name>
</gene>
<dbReference type="EMBL" id="JACXAI010000001">
    <property type="protein sequence ID" value="MBD1378598.1"/>
    <property type="molecule type" value="Genomic_DNA"/>
</dbReference>
<feature type="transmembrane region" description="Helical" evidence="8">
    <location>
        <begin position="158"/>
        <end position="178"/>
    </location>
</feature>
<dbReference type="AlphaFoldDB" id="A0A926NDV0"/>
<feature type="transmembrane region" description="Helical" evidence="8">
    <location>
        <begin position="129"/>
        <end position="151"/>
    </location>
</feature>
<feature type="transmembrane region" description="Helical" evidence="8">
    <location>
        <begin position="6"/>
        <end position="26"/>
    </location>
</feature>
<comment type="similarity">
    <text evidence="2 8">Belongs to the lactate permease family.</text>
</comment>
<evidence type="ECO:0000313" key="9">
    <source>
        <dbReference type="EMBL" id="MBD1378598.1"/>
    </source>
</evidence>
<feature type="transmembrane region" description="Helical" evidence="8">
    <location>
        <begin position="62"/>
        <end position="82"/>
    </location>
</feature>
<name>A0A926NDV0_9BACI</name>
<evidence type="ECO:0000256" key="1">
    <source>
        <dbReference type="ARBA" id="ARBA00004651"/>
    </source>
</evidence>
<keyword evidence="6 8" id="KW-1133">Transmembrane helix</keyword>
<dbReference type="PANTHER" id="PTHR30003:SF0">
    <property type="entry name" value="GLYCOLATE PERMEASE GLCA-RELATED"/>
    <property type="match status" value="1"/>
</dbReference>
<evidence type="ECO:0000256" key="8">
    <source>
        <dbReference type="RuleBase" id="RU365092"/>
    </source>
</evidence>
<comment type="function">
    <text evidence="8">Uptake of L-lactate across the membrane. Can also transport D-lactate and glycolate.</text>
</comment>
<feature type="transmembrane region" description="Helical" evidence="8">
    <location>
        <begin position="103"/>
        <end position="123"/>
    </location>
</feature>
<proteinExistence type="inferred from homology"/>
<comment type="subcellular location">
    <subcellularLocation>
        <location evidence="1 8">Cell membrane</location>
        <topology evidence="1 8">Multi-pass membrane protein</topology>
    </subcellularLocation>
</comment>
<accession>A0A926NDV0</accession>
<feature type="transmembrane region" description="Helical" evidence="8">
    <location>
        <begin position="324"/>
        <end position="343"/>
    </location>
</feature>
<feature type="transmembrane region" description="Helical" evidence="8">
    <location>
        <begin position="405"/>
        <end position="424"/>
    </location>
</feature>
<keyword evidence="3 8" id="KW-0813">Transport</keyword>
<dbReference type="InterPro" id="IPR003804">
    <property type="entry name" value="Lactate_perm"/>
</dbReference>
<feature type="transmembrane region" description="Helical" evidence="8">
    <location>
        <begin position="262"/>
        <end position="279"/>
    </location>
</feature>
<evidence type="ECO:0000256" key="6">
    <source>
        <dbReference type="ARBA" id="ARBA00022989"/>
    </source>
</evidence>
<feature type="transmembrane region" description="Helical" evidence="8">
    <location>
        <begin position="444"/>
        <end position="467"/>
    </location>
</feature>
<evidence type="ECO:0000256" key="3">
    <source>
        <dbReference type="ARBA" id="ARBA00022448"/>
    </source>
</evidence>
<feature type="transmembrane region" description="Helical" evidence="8">
    <location>
        <begin position="534"/>
        <end position="552"/>
    </location>
</feature>
<feature type="transmembrane region" description="Helical" evidence="8">
    <location>
        <begin position="558"/>
        <end position="577"/>
    </location>
</feature>
<dbReference type="GO" id="GO:0005886">
    <property type="term" value="C:plasma membrane"/>
    <property type="evidence" value="ECO:0007669"/>
    <property type="project" value="UniProtKB-SubCell"/>
</dbReference>
<dbReference type="Pfam" id="PF02652">
    <property type="entry name" value="Lactate_perm"/>
    <property type="match status" value="1"/>
</dbReference>
<keyword evidence="5 8" id="KW-0812">Transmembrane</keyword>
<sequence length="594" mass="64099">MSQSLLILLALLPIFIIFLFLVVLRWSAKRTMLLAYIMVLILALFVWKISISQVAASSVNGLITVFNILYIVFGAVLLLHTIRESGGLGLIRESVSTITKDRRIQVIIILWIFGAFLEGAAGFGSTGAVIGPLLMGLGFPAMAAAMVCMIFQSSAVSFGAVGTPILIGVSTGLGDGAIDKVNATIGGLSWDQYIHSIGIKVALIHGMVGVFIPLFMVVLLCRFFGKNKSFKEGLGAWKFALFGGVCLAVPYVLTAIFLGPEFPSIFGGLIGVIPAVIAAKKGWFMPKDTVWDFQGKSKWDEKWTGLIEIQEEEKTAPFSLFRAWIPYIIMAIVLFVTRLDYLPFASWLKILTVKFNNLFGTDISSSIDIFYSPGTVFIVVSILTYWIHGMRLQSYQKAIKSSSDIIIGAGAALIFAVPMVQVFLHSDGGAAEFASIPSVLADGFSVISGGEWAFVAPLIGAMGAFFAGSNTFSNMMFSFFQFEVAENVGINSSWVIALQSVGAAAGNIICVHNVVMASAAVGLIGREGEVLRKVLLPAAYYILFTGTVGYIILNGFGFNLGTIIGVAIIGTIVTFIVKNRSYHQKQHKSNNINM</sequence>
<dbReference type="RefSeq" id="WP_191154534.1">
    <property type="nucleotide sequence ID" value="NZ_JACXAI010000001.1"/>
</dbReference>
<dbReference type="GO" id="GO:0015295">
    <property type="term" value="F:solute:proton symporter activity"/>
    <property type="evidence" value="ECO:0007669"/>
    <property type="project" value="TreeGrafter"/>
</dbReference>
<keyword evidence="4 8" id="KW-1003">Cell membrane</keyword>
<dbReference type="PANTHER" id="PTHR30003">
    <property type="entry name" value="L-LACTATE PERMEASE"/>
    <property type="match status" value="1"/>
</dbReference>
<protein>
    <recommendedName>
        <fullName evidence="8">L-lactate permease</fullName>
    </recommendedName>
</protein>
<feature type="transmembrane region" description="Helical" evidence="8">
    <location>
        <begin position="198"/>
        <end position="224"/>
    </location>
</feature>
<evidence type="ECO:0000256" key="5">
    <source>
        <dbReference type="ARBA" id="ARBA00022692"/>
    </source>
</evidence>